<keyword evidence="2" id="KW-1185">Reference proteome</keyword>
<dbReference type="STRING" id="84035.SAMN05660742_111102"/>
<gene>
    <name evidence="1" type="ORF">SAMN05660742_111102</name>
</gene>
<sequence>MERKPPRGVTPHNLWKMNILTDRMNDIARATKEYNHAGKKYPKEWIDEWNELRKEREALASKTAGGCSLITIYGEPGEENGKCVGFRKSDKNDEPTDKCMECSKNVFYEGEE</sequence>
<dbReference type="EMBL" id="FNZK01000011">
    <property type="protein sequence ID" value="SEJ59985.1"/>
    <property type="molecule type" value="Genomic_DNA"/>
</dbReference>
<accession>A0A1H7AG51</accession>
<name>A0A1H7AG51_9FIRM</name>
<dbReference type="Proteomes" id="UP000199662">
    <property type="component" value="Unassembled WGS sequence"/>
</dbReference>
<reference evidence="1 2" key="1">
    <citation type="submission" date="2016-10" db="EMBL/GenBank/DDBJ databases">
        <authorList>
            <person name="de Groot N.N."/>
        </authorList>
    </citation>
    <scope>NUCLEOTIDE SEQUENCE [LARGE SCALE GENOMIC DNA]</scope>
    <source>
        <strain evidence="1 2">DSM 2179</strain>
    </source>
</reference>
<evidence type="ECO:0000313" key="1">
    <source>
        <dbReference type="EMBL" id="SEJ59985.1"/>
    </source>
</evidence>
<organism evidence="1 2">
    <name type="scientific">Propionispira arboris</name>
    <dbReference type="NCBI Taxonomy" id="84035"/>
    <lineage>
        <taxon>Bacteria</taxon>
        <taxon>Bacillati</taxon>
        <taxon>Bacillota</taxon>
        <taxon>Negativicutes</taxon>
        <taxon>Selenomonadales</taxon>
        <taxon>Selenomonadaceae</taxon>
        <taxon>Propionispira</taxon>
    </lineage>
</organism>
<dbReference type="AlphaFoldDB" id="A0A1H7AG51"/>
<proteinExistence type="predicted"/>
<evidence type="ECO:0000313" key="2">
    <source>
        <dbReference type="Proteomes" id="UP000199662"/>
    </source>
</evidence>
<protein>
    <submittedName>
        <fullName evidence="1">Uncharacterized protein</fullName>
    </submittedName>
</protein>